<comment type="caution">
    <text evidence="11">The sequence shown here is derived from an EMBL/GenBank/DDBJ whole genome shotgun (WGS) entry which is preliminary data.</text>
</comment>
<dbReference type="Gene3D" id="2.10.109.10">
    <property type="entry name" value="Umud Fragment, subunit A"/>
    <property type="match status" value="1"/>
</dbReference>
<dbReference type="OrthoDB" id="2188996at2"/>
<feature type="transmembrane region" description="Helical" evidence="7">
    <location>
        <begin position="35"/>
        <end position="58"/>
    </location>
</feature>
<keyword evidence="7" id="KW-0472">Membrane</keyword>
<dbReference type="EMBL" id="NGLE01000002">
    <property type="protein sequence ID" value="OTO08738.1"/>
    <property type="molecule type" value="Genomic_DNA"/>
</dbReference>
<dbReference type="AlphaFoldDB" id="A0A242CF43"/>
<dbReference type="CDD" id="cd06530">
    <property type="entry name" value="S26_SPase_I"/>
    <property type="match status" value="1"/>
</dbReference>
<evidence type="ECO:0000256" key="8">
    <source>
        <dbReference type="SAM" id="MobiDB-lite"/>
    </source>
</evidence>
<organism evidence="11">
    <name type="scientific">Candidatus Enterococcus mansonii</name>
    <dbReference type="NCBI Taxonomy" id="1834181"/>
    <lineage>
        <taxon>Bacteria</taxon>
        <taxon>Bacillati</taxon>
        <taxon>Bacillota</taxon>
        <taxon>Bacilli</taxon>
        <taxon>Lactobacillales</taxon>
        <taxon>Enterococcaceae</taxon>
        <taxon>Enterococcus</taxon>
    </lineage>
</organism>
<name>A0A242CF43_9ENTE</name>
<evidence type="ECO:0000313" key="10">
    <source>
        <dbReference type="EMBL" id="MEI5994263.1"/>
    </source>
</evidence>
<comment type="subcellular location">
    <subcellularLocation>
        <location evidence="2">Cell membrane</location>
        <topology evidence="2">Single-pass type II membrane protein</topology>
    </subcellularLocation>
    <subcellularLocation>
        <location evidence="7">Membrane</location>
        <topology evidence="7">Single-pass type II membrane protein</topology>
    </subcellularLocation>
</comment>
<dbReference type="PROSITE" id="PS00761">
    <property type="entry name" value="SPASE_I_3"/>
    <property type="match status" value="1"/>
</dbReference>
<evidence type="ECO:0000256" key="5">
    <source>
        <dbReference type="ARBA" id="ARBA00022670"/>
    </source>
</evidence>
<reference evidence="11" key="1">
    <citation type="submission" date="2017-05" db="EMBL/GenBank/DDBJ databases">
        <title>The Genome Sequence of Enterococcus sp. 4G2_DIV0659.</title>
        <authorList>
            <consortium name="The Broad Institute Genomics Platform"/>
            <consortium name="The Broad Institute Genomic Center for Infectious Diseases"/>
            <person name="Earl A."/>
            <person name="Manson A."/>
            <person name="Schwartman J."/>
            <person name="Gilmore M."/>
            <person name="Abouelleil A."/>
            <person name="Cao P."/>
            <person name="Chapman S."/>
            <person name="Cusick C."/>
            <person name="Shea T."/>
            <person name="Young S."/>
            <person name="Neafsey D."/>
            <person name="Nusbaum C."/>
            <person name="Birren B."/>
        </authorList>
    </citation>
    <scope>NUCLEOTIDE SEQUENCE [LARGE SCALE GENOMIC DNA]</scope>
    <source>
        <strain evidence="11">4G2_DIV0659</strain>
    </source>
</reference>
<dbReference type="GO" id="GO:0006465">
    <property type="term" value="P:signal peptide processing"/>
    <property type="evidence" value="ECO:0007669"/>
    <property type="project" value="InterPro"/>
</dbReference>
<dbReference type="GO" id="GO:0009003">
    <property type="term" value="F:signal peptidase activity"/>
    <property type="evidence" value="ECO:0007669"/>
    <property type="project" value="UniProtKB-EC"/>
</dbReference>
<sequence length="206" mass="24249">MNKQQGKRKNRTPKKNRKKAALKANKKSISKKSTILYEIGLTLLIFLFLSVLINLYIFQLITFNGYSMVPTLNDQDRLFVYKLAKIKRFDLVYIKDANNEVSTRRVVGLPNEEVVYREDKLYIDNELKAERFLTKKVRTESEEPITENFNLYDLLKTDVVPPNKYFVLGDNREYSKDSRTYGFIDEKDIIGVVKARIFPFHAMKQF</sequence>
<evidence type="ECO:0000256" key="4">
    <source>
        <dbReference type="ARBA" id="ARBA00013208"/>
    </source>
</evidence>
<keyword evidence="5 7" id="KW-0645">Protease</keyword>
<dbReference type="InterPro" id="IPR000223">
    <property type="entry name" value="Pept_S26A_signal_pept_1"/>
</dbReference>
<proteinExistence type="inferred from homology"/>
<dbReference type="InterPro" id="IPR019533">
    <property type="entry name" value="Peptidase_S26"/>
</dbReference>
<dbReference type="PANTHER" id="PTHR43390">
    <property type="entry name" value="SIGNAL PEPTIDASE I"/>
    <property type="match status" value="1"/>
</dbReference>
<evidence type="ECO:0000256" key="7">
    <source>
        <dbReference type="RuleBase" id="RU362042"/>
    </source>
</evidence>
<keyword evidence="6 7" id="KW-0378">Hydrolase</keyword>
<dbReference type="Proteomes" id="UP000195139">
    <property type="component" value="Unassembled WGS sequence"/>
</dbReference>
<dbReference type="NCBIfam" id="TIGR02227">
    <property type="entry name" value="sigpep_I_bact"/>
    <property type="match status" value="1"/>
</dbReference>
<dbReference type="EC" id="3.4.21.89" evidence="4 7"/>
<dbReference type="STRING" id="1834181.A5880_001738"/>
<keyword evidence="12" id="KW-1185">Reference proteome</keyword>
<dbReference type="RefSeq" id="WP_086330652.1">
    <property type="nucleotide sequence ID" value="NZ_NGLE02000001.1"/>
</dbReference>
<dbReference type="InterPro" id="IPR019758">
    <property type="entry name" value="Pept_S26A_signal_pept_1_CS"/>
</dbReference>
<dbReference type="SUPFAM" id="SSF51306">
    <property type="entry name" value="LexA/Signal peptidase"/>
    <property type="match status" value="1"/>
</dbReference>
<feature type="domain" description="Peptidase S26" evidence="9">
    <location>
        <begin position="38"/>
        <end position="197"/>
    </location>
</feature>
<evidence type="ECO:0000259" key="9">
    <source>
        <dbReference type="Pfam" id="PF10502"/>
    </source>
</evidence>
<dbReference type="PROSITE" id="PS00501">
    <property type="entry name" value="SPASE_I_1"/>
    <property type="match status" value="1"/>
</dbReference>
<dbReference type="EMBL" id="NGLE02000001">
    <property type="protein sequence ID" value="MEI5994263.1"/>
    <property type="molecule type" value="Genomic_DNA"/>
</dbReference>
<feature type="region of interest" description="Disordered" evidence="8">
    <location>
        <begin position="1"/>
        <end position="25"/>
    </location>
</feature>
<evidence type="ECO:0000256" key="1">
    <source>
        <dbReference type="ARBA" id="ARBA00000677"/>
    </source>
</evidence>
<keyword evidence="7" id="KW-0812">Transmembrane</keyword>
<evidence type="ECO:0000256" key="3">
    <source>
        <dbReference type="ARBA" id="ARBA00009370"/>
    </source>
</evidence>
<reference evidence="10 12" key="2">
    <citation type="submission" date="2018-07" db="EMBL/GenBank/DDBJ databases">
        <title>The Genome Sequence of Enterococcus sp. DIV0659b.</title>
        <authorList>
            <consortium name="The Broad Institute Genomics Platform"/>
            <consortium name="The Broad Institute Genomic Center for Infectious Diseases"/>
            <person name="Earl A."/>
            <person name="Manson A."/>
            <person name="Schwartman J."/>
            <person name="Gilmore M."/>
            <person name="Abouelleil A."/>
            <person name="Cao P."/>
            <person name="Chapman S."/>
            <person name="Cusick C."/>
            <person name="Shea T."/>
            <person name="Young S."/>
            <person name="Neafsey D."/>
            <person name="Nusbaum C."/>
            <person name="Birren B."/>
        </authorList>
    </citation>
    <scope>NUCLEOTIDE SEQUENCE [LARGE SCALE GENOMIC DNA]</scope>
    <source>
        <strain evidence="10 12">4G2_DIV0659</strain>
    </source>
</reference>
<dbReference type="PANTHER" id="PTHR43390:SF1">
    <property type="entry name" value="CHLOROPLAST PROCESSING PEPTIDASE"/>
    <property type="match status" value="1"/>
</dbReference>
<protein>
    <recommendedName>
        <fullName evidence="4 7">Signal peptidase I</fullName>
        <ecNumber evidence="4 7">3.4.21.89</ecNumber>
    </recommendedName>
</protein>
<evidence type="ECO:0000256" key="2">
    <source>
        <dbReference type="ARBA" id="ARBA00004401"/>
    </source>
</evidence>
<evidence type="ECO:0000256" key="6">
    <source>
        <dbReference type="ARBA" id="ARBA00022801"/>
    </source>
</evidence>
<comment type="similarity">
    <text evidence="3 7">Belongs to the peptidase S26 family.</text>
</comment>
<gene>
    <name evidence="11" type="ORF">A5880_001738</name>
    <name evidence="10" type="ORF">A5880_001821</name>
</gene>
<accession>A0A242CF43</accession>
<dbReference type="GO" id="GO:0005886">
    <property type="term" value="C:plasma membrane"/>
    <property type="evidence" value="ECO:0007669"/>
    <property type="project" value="UniProtKB-SubCell"/>
</dbReference>
<evidence type="ECO:0000313" key="12">
    <source>
        <dbReference type="Proteomes" id="UP000195139"/>
    </source>
</evidence>
<dbReference type="InterPro" id="IPR036286">
    <property type="entry name" value="LexA/Signal_pep-like_sf"/>
</dbReference>
<evidence type="ECO:0000313" key="11">
    <source>
        <dbReference type="EMBL" id="OTO08738.1"/>
    </source>
</evidence>
<comment type="catalytic activity">
    <reaction evidence="1 7">
        <text>Cleavage of hydrophobic, N-terminal signal or leader sequences from secreted and periplasmic proteins.</text>
        <dbReference type="EC" id="3.4.21.89"/>
    </reaction>
</comment>
<dbReference type="GO" id="GO:0004252">
    <property type="term" value="F:serine-type endopeptidase activity"/>
    <property type="evidence" value="ECO:0007669"/>
    <property type="project" value="InterPro"/>
</dbReference>
<dbReference type="Pfam" id="PF10502">
    <property type="entry name" value="Peptidase_S26"/>
    <property type="match status" value="1"/>
</dbReference>
<dbReference type="InterPro" id="IPR019756">
    <property type="entry name" value="Pept_S26A_signal_pept_1_Ser-AS"/>
</dbReference>
<dbReference type="PRINTS" id="PR00727">
    <property type="entry name" value="LEADERPTASE"/>
</dbReference>
<keyword evidence="7" id="KW-1133">Transmembrane helix</keyword>